<evidence type="ECO:0000256" key="16">
    <source>
        <dbReference type="PIRSR" id="PIRSR000386-1"/>
    </source>
</evidence>
<evidence type="ECO:0000256" key="9">
    <source>
        <dbReference type="ARBA" id="ARBA00022679"/>
    </source>
</evidence>
<dbReference type="Gene3D" id="1.10.1270.20">
    <property type="entry name" value="tRNA(m1g37)methyltransferase, domain 2"/>
    <property type="match status" value="1"/>
</dbReference>
<protein>
    <recommendedName>
        <fullName evidence="6 15">tRNA (guanine-N(1)-)-methyltransferase</fullName>
        <ecNumber evidence="5 15">2.1.1.228</ecNumber>
    </recommendedName>
    <alternativeName>
        <fullName evidence="12 15">M1G-methyltransferase</fullName>
    </alternativeName>
    <alternativeName>
        <fullName evidence="13 15">tRNA [GM37] methyltransferase</fullName>
    </alternativeName>
</protein>
<evidence type="ECO:0000256" key="11">
    <source>
        <dbReference type="ARBA" id="ARBA00022694"/>
    </source>
</evidence>
<comment type="function">
    <text evidence="1 15 17">Specifically methylates guanosine-37 in various tRNAs.</text>
</comment>
<evidence type="ECO:0000313" key="21">
    <source>
        <dbReference type="Proteomes" id="UP000034333"/>
    </source>
</evidence>
<dbReference type="InterPro" id="IPR023148">
    <property type="entry name" value="tRNA_m1G_MeTrfase_C_sf"/>
</dbReference>
<evidence type="ECO:0000256" key="4">
    <source>
        <dbReference type="ARBA" id="ARBA00011738"/>
    </source>
</evidence>
<feature type="binding site" evidence="15 16">
    <location>
        <begin position="145"/>
        <end position="150"/>
    </location>
    <ligand>
        <name>S-adenosyl-L-methionine</name>
        <dbReference type="ChEBI" id="CHEBI:59789"/>
    </ligand>
</feature>
<dbReference type="InterPro" id="IPR016009">
    <property type="entry name" value="tRNA_MeTrfase_TRMD/TRM10"/>
</dbReference>
<dbReference type="Proteomes" id="UP000034333">
    <property type="component" value="Unassembled WGS sequence"/>
</dbReference>
<dbReference type="CDD" id="cd18080">
    <property type="entry name" value="TrmD-like"/>
    <property type="match status" value="1"/>
</dbReference>
<feature type="binding site" evidence="15 16">
    <location>
        <position position="126"/>
    </location>
    <ligand>
        <name>S-adenosyl-L-methionine</name>
        <dbReference type="ChEBI" id="CHEBI:59789"/>
    </ligand>
</feature>
<dbReference type="GO" id="GO:0002939">
    <property type="term" value="P:tRNA N1-guanine methylation"/>
    <property type="evidence" value="ECO:0007669"/>
    <property type="project" value="TreeGrafter"/>
</dbReference>
<dbReference type="NCBIfam" id="TIGR00088">
    <property type="entry name" value="trmD"/>
    <property type="match status" value="1"/>
</dbReference>
<comment type="subunit">
    <text evidence="4 15 17">Homodimer.</text>
</comment>
<feature type="compositionally biased region" description="Basic and acidic residues" evidence="18">
    <location>
        <begin position="182"/>
        <end position="199"/>
    </location>
</feature>
<feature type="domain" description="tRNA methyltransferase TRMD/TRM10-type" evidence="19">
    <location>
        <begin position="1"/>
        <end position="248"/>
    </location>
</feature>
<feature type="region of interest" description="Disordered" evidence="18">
    <location>
        <begin position="182"/>
        <end position="201"/>
    </location>
</feature>
<dbReference type="FunFam" id="3.40.1280.10:FF:000001">
    <property type="entry name" value="tRNA (guanine-N(1)-)-methyltransferase"/>
    <property type="match status" value="1"/>
</dbReference>
<dbReference type="HAMAP" id="MF_00605">
    <property type="entry name" value="TrmD"/>
    <property type="match status" value="1"/>
</dbReference>
<evidence type="ECO:0000256" key="8">
    <source>
        <dbReference type="ARBA" id="ARBA00022603"/>
    </source>
</evidence>
<evidence type="ECO:0000256" key="18">
    <source>
        <dbReference type="SAM" id="MobiDB-lite"/>
    </source>
</evidence>
<evidence type="ECO:0000256" key="17">
    <source>
        <dbReference type="RuleBase" id="RU003464"/>
    </source>
</evidence>
<evidence type="ECO:0000256" key="6">
    <source>
        <dbReference type="ARBA" id="ARBA00014679"/>
    </source>
</evidence>
<dbReference type="AlphaFoldDB" id="A0A0G0HBQ4"/>
<keyword evidence="7 15" id="KW-0963">Cytoplasm</keyword>
<comment type="caution">
    <text evidence="20">The sequence shown here is derived from an EMBL/GenBank/DDBJ whole genome shotgun (WGS) entry which is preliminary data.</text>
</comment>
<dbReference type="EC" id="2.1.1.228" evidence="5 15"/>
<dbReference type="InterPro" id="IPR029026">
    <property type="entry name" value="tRNA_m1G_MTases_N"/>
</dbReference>
<comment type="catalytic activity">
    <reaction evidence="14 15 17">
        <text>guanosine(37) in tRNA + S-adenosyl-L-methionine = N(1)-methylguanosine(37) in tRNA + S-adenosyl-L-homocysteine + H(+)</text>
        <dbReference type="Rhea" id="RHEA:36899"/>
        <dbReference type="Rhea" id="RHEA-COMP:10145"/>
        <dbReference type="Rhea" id="RHEA-COMP:10147"/>
        <dbReference type="ChEBI" id="CHEBI:15378"/>
        <dbReference type="ChEBI" id="CHEBI:57856"/>
        <dbReference type="ChEBI" id="CHEBI:59789"/>
        <dbReference type="ChEBI" id="CHEBI:73542"/>
        <dbReference type="ChEBI" id="CHEBI:74269"/>
        <dbReference type="EC" id="2.1.1.228"/>
    </reaction>
</comment>
<dbReference type="PANTHER" id="PTHR46417">
    <property type="entry name" value="TRNA (GUANINE-N(1)-)-METHYLTRANSFERASE"/>
    <property type="match status" value="1"/>
</dbReference>
<evidence type="ECO:0000256" key="5">
    <source>
        <dbReference type="ARBA" id="ARBA00012807"/>
    </source>
</evidence>
<accession>A0A0G0HBQ4</accession>
<organism evidence="20 21">
    <name type="scientific">Candidatus Magasanikbacteria bacterium GW2011_GWA2_37_8</name>
    <dbReference type="NCBI Taxonomy" id="1619036"/>
    <lineage>
        <taxon>Bacteria</taxon>
        <taxon>Candidatus Magasanikiibacteriota</taxon>
    </lineage>
</organism>
<dbReference type="Gene3D" id="3.40.1280.10">
    <property type="match status" value="1"/>
</dbReference>
<evidence type="ECO:0000256" key="10">
    <source>
        <dbReference type="ARBA" id="ARBA00022691"/>
    </source>
</evidence>
<evidence type="ECO:0000313" key="20">
    <source>
        <dbReference type="EMBL" id="KKQ40618.1"/>
    </source>
</evidence>
<dbReference type="InterPro" id="IPR002649">
    <property type="entry name" value="tRNA_m1G_MeTrfase_TrmD"/>
</dbReference>
<evidence type="ECO:0000256" key="7">
    <source>
        <dbReference type="ARBA" id="ARBA00022490"/>
    </source>
</evidence>
<evidence type="ECO:0000256" key="3">
    <source>
        <dbReference type="ARBA" id="ARBA00007630"/>
    </source>
</evidence>
<evidence type="ECO:0000256" key="12">
    <source>
        <dbReference type="ARBA" id="ARBA00029736"/>
    </source>
</evidence>
<reference evidence="20 21" key="1">
    <citation type="journal article" date="2015" name="Nature">
        <title>rRNA introns, odd ribosomes, and small enigmatic genomes across a large radiation of phyla.</title>
        <authorList>
            <person name="Brown C.T."/>
            <person name="Hug L.A."/>
            <person name="Thomas B.C."/>
            <person name="Sharon I."/>
            <person name="Castelle C.J."/>
            <person name="Singh A."/>
            <person name="Wilkins M.J."/>
            <person name="Williams K.H."/>
            <person name="Banfield J.F."/>
        </authorList>
    </citation>
    <scope>NUCLEOTIDE SEQUENCE [LARGE SCALE GENOMIC DNA]</scope>
</reference>
<dbReference type="InterPro" id="IPR029028">
    <property type="entry name" value="Alpha/beta_knot_MTases"/>
</dbReference>
<keyword evidence="9 15" id="KW-0808">Transferase</keyword>
<evidence type="ECO:0000256" key="13">
    <source>
        <dbReference type="ARBA" id="ARBA00033392"/>
    </source>
</evidence>
<dbReference type="PIRSF" id="PIRSF000386">
    <property type="entry name" value="tRNA_mtase"/>
    <property type="match status" value="1"/>
</dbReference>
<keyword evidence="10 15" id="KW-0949">S-adenosyl-L-methionine</keyword>
<dbReference type="PANTHER" id="PTHR46417:SF1">
    <property type="entry name" value="TRNA (GUANINE-N(1)-)-METHYLTRANSFERASE"/>
    <property type="match status" value="1"/>
</dbReference>
<dbReference type="EMBL" id="LBTN01000015">
    <property type="protein sequence ID" value="KKQ40618.1"/>
    <property type="molecule type" value="Genomic_DNA"/>
</dbReference>
<gene>
    <name evidence="15" type="primary">trmD</name>
    <name evidence="20" type="ORF">US58_C0015G0011</name>
</gene>
<dbReference type="STRING" id="1619036.US58_C0015G0011"/>
<name>A0A0G0HBQ4_9BACT</name>
<dbReference type="SUPFAM" id="SSF75217">
    <property type="entry name" value="alpha/beta knot"/>
    <property type="match status" value="1"/>
</dbReference>
<evidence type="ECO:0000259" key="19">
    <source>
        <dbReference type="Pfam" id="PF01746"/>
    </source>
</evidence>
<proteinExistence type="inferred from homology"/>
<sequence>MQFDILTLFPDLIYNYSSESILGRAQKQGLIDISAHNFRDFTTDKHRRVDDTPYGGGPGMVLQVQPIYDCLKNIKALKHENIKTNKNLKIKNLKLKIIALDPAGKKFDERMAEKFSKLDRLVLICGRYEGFDARVYKLVDERISVGDYVLAGGELPALTIVEATARLITGVLGNTESLKEETFTKGTRNKEQGTSDRQKNNYSLLLTPYSSKEYPQYTKPENFNGLKVPKVLLSGDHKKIGEWRVKNSK</sequence>
<dbReference type="GO" id="GO:0005829">
    <property type="term" value="C:cytosol"/>
    <property type="evidence" value="ECO:0007669"/>
    <property type="project" value="TreeGrafter"/>
</dbReference>
<evidence type="ECO:0000256" key="14">
    <source>
        <dbReference type="ARBA" id="ARBA00047783"/>
    </source>
</evidence>
<comment type="subcellular location">
    <subcellularLocation>
        <location evidence="2 15 17">Cytoplasm</location>
    </subcellularLocation>
</comment>
<dbReference type="NCBIfam" id="NF000648">
    <property type="entry name" value="PRK00026.1"/>
    <property type="match status" value="1"/>
</dbReference>
<comment type="similarity">
    <text evidence="3 15 17">Belongs to the RNA methyltransferase TrmD family.</text>
</comment>
<keyword evidence="11 15" id="KW-0819">tRNA processing</keyword>
<dbReference type="PATRIC" id="fig|1619036.3.peg.493"/>
<dbReference type="GO" id="GO:0052906">
    <property type="term" value="F:tRNA (guanine(37)-N1)-methyltransferase activity"/>
    <property type="evidence" value="ECO:0007669"/>
    <property type="project" value="UniProtKB-UniRule"/>
</dbReference>
<keyword evidence="8 15" id="KW-0489">Methyltransferase</keyword>
<evidence type="ECO:0000256" key="1">
    <source>
        <dbReference type="ARBA" id="ARBA00002634"/>
    </source>
</evidence>
<evidence type="ECO:0000256" key="15">
    <source>
        <dbReference type="HAMAP-Rule" id="MF_00605"/>
    </source>
</evidence>
<dbReference type="Pfam" id="PF01746">
    <property type="entry name" value="tRNA_m1G_MT"/>
    <property type="match status" value="1"/>
</dbReference>
<evidence type="ECO:0000256" key="2">
    <source>
        <dbReference type="ARBA" id="ARBA00004496"/>
    </source>
</evidence>